<dbReference type="InterPro" id="IPR019291">
    <property type="entry name" value="Host_attachment_protein"/>
</dbReference>
<dbReference type="RefSeq" id="WP_371436075.1">
    <property type="nucleotide sequence ID" value="NZ_JBHSRS010000015.1"/>
</dbReference>
<evidence type="ECO:0000313" key="1">
    <source>
        <dbReference type="EMBL" id="MFC6280974.1"/>
    </source>
</evidence>
<protein>
    <submittedName>
        <fullName evidence="1">Host attachment protein</fullName>
    </submittedName>
</protein>
<accession>A0ABW1TTW1</accession>
<proteinExistence type="predicted"/>
<dbReference type="Proteomes" id="UP001596270">
    <property type="component" value="Unassembled WGS sequence"/>
</dbReference>
<comment type="caution">
    <text evidence="1">The sequence shown here is derived from an EMBL/GenBank/DDBJ whole genome shotgun (WGS) entry which is preliminary data.</text>
</comment>
<reference evidence="2" key="1">
    <citation type="journal article" date="2019" name="Int. J. Syst. Evol. Microbiol.">
        <title>The Global Catalogue of Microorganisms (GCM) 10K type strain sequencing project: providing services to taxonomists for standard genome sequencing and annotation.</title>
        <authorList>
            <consortium name="The Broad Institute Genomics Platform"/>
            <consortium name="The Broad Institute Genome Sequencing Center for Infectious Disease"/>
            <person name="Wu L."/>
            <person name="Ma J."/>
        </authorList>
    </citation>
    <scope>NUCLEOTIDE SEQUENCE [LARGE SCALE GENOMIC DNA]</scope>
    <source>
        <strain evidence="2">CCUG 39402</strain>
    </source>
</reference>
<dbReference type="EMBL" id="JBHSRS010000015">
    <property type="protein sequence ID" value="MFC6280974.1"/>
    <property type="molecule type" value="Genomic_DNA"/>
</dbReference>
<gene>
    <name evidence="1" type="ORF">ACFQND_06990</name>
</gene>
<dbReference type="Pfam" id="PF10116">
    <property type="entry name" value="Host_attach"/>
    <property type="match status" value="1"/>
</dbReference>
<keyword evidence="2" id="KW-1185">Reference proteome</keyword>
<sequence>MKPDWILIANATHARLLEQERGSPMVILESFAHPSSREKISALATDRAGHESTDRSYGGAVFEPRHDAKSKEHTLFARQLADQLEKAATQGKCRSLVIFASSPFLGQLKAELGAVTKRLLSTTHDLDLTSFGLSELELRIGRVLAP</sequence>
<name>A0ABW1TTW1_9BURK</name>
<evidence type="ECO:0000313" key="2">
    <source>
        <dbReference type="Proteomes" id="UP001596270"/>
    </source>
</evidence>
<organism evidence="1 2">
    <name type="scientific">Polaromonas aquatica</name>
    <dbReference type="NCBI Taxonomy" id="332657"/>
    <lineage>
        <taxon>Bacteria</taxon>
        <taxon>Pseudomonadati</taxon>
        <taxon>Pseudomonadota</taxon>
        <taxon>Betaproteobacteria</taxon>
        <taxon>Burkholderiales</taxon>
        <taxon>Comamonadaceae</taxon>
        <taxon>Polaromonas</taxon>
    </lineage>
</organism>